<accession>A0A1I2CY82</accession>
<organism evidence="4 5">
    <name type="scientific">Thermophagus xiamenensis</name>
    <dbReference type="NCBI Taxonomy" id="385682"/>
    <lineage>
        <taxon>Bacteria</taxon>
        <taxon>Pseudomonadati</taxon>
        <taxon>Bacteroidota</taxon>
        <taxon>Bacteroidia</taxon>
        <taxon>Marinilabiliales</taxon>
        <taxon>Marinilabiliaceae</taxon>
        <taxon>Thermophagus</taxon>
    </lineage>
</organism>
<feature type="repeat" description="TPR" evidence="3">
    <location>
        <begin position="332"/>
        <end position="365"/>
    </location>
</feature>
<dbReference type="InterPro" id="IPR052346">
    <property type="entry name" value="O-mannosyl-transferase_TMTC"/>
</dbReference>
<protein>
    <submittedName>
        <fullName evidence="4">Tetratricopeptide repeat-containing protein</fullName>
    </submittedName>
</protein>
<feature type="repeat" description="TPR" evidence="3">
    <location>
        <begin position="223"/>
        <end position="256"/>
    </location>
</feature>
<dbReference type="Gene3D" id="1.25.40.10">
    <property type="entry name" value="Tetratricopeptide repeat domain"/>
    <property type="match status" value="4"/>
</dbReference>
<dbReference type="SUPFAM" id="SSF48452">
    <property type="entry name" value="TPR-like"/>
    <property type="match status" value="3"/>
</dbReference>
<dbReference type="SMART" id="SM00028">
    <property type="entry name" value="TPR"/>
    <property type="match status" value="6"/>
</dbReference>
<evidence type="ECO:0000256" key="1">
    <source>
        <dbReference type="ARBA" id="ARBA00022737"/>
    </source>
</evidence>
<dbReference type="RefSeq" id="WP_010527701.1">
    <property type="nucleotide sequence ID" value="NZ_AFSL01000060.1"/>
</dbReference>
<sequence>MRYLSIISLVIIFFTSCSVLSKYQAGENKYSKLSDSLNVRSISLDESEQRKFDYYFYEGIRYKALNEVNKSFMYFAEAFKIDSTCSACAYELSRILLANNSVEDAQKLMVKAVQYDPYNRYYILLLSRIYQNLGNGEAAVDIARRLLNNNGNSSVEDIYYVAELEVQNGFIDAAIDNLKIIENRLGISEPINLRIYQLYLQKEDFNNAEKELYKLIKNNPYNSNYRILLGDFYLENGNFKKAFSEYNEVLKIEPVNGNVYFSLGNYYLEKGDTLSFKKNFFKGFESKNVDFTNKFRKLLSLVGNNDNSKELFEKEEIKTLYRILIRVHPYEVDVYHSFGNYLMSLGEKDLARDIFQQGLEIDASQPLLWQDYLILLSEFQDYNTLSNKASQAIKFYPEEPVFRLLYGVALFQLKDYRAAANVLLNGLELEKVKSNLPLKGQFHAYLGDIFYSMKNVDSCFYHYEEALKIDENNIIVLNNYSYYLALEGLNLEKAEHMSAKTIQLEPGNPTYLDTYAWVLFKRKRFNEAKFIIERAVENLDEPNGVILEHYGDILYKTGDLEGALIQWQKALELGEHSKTLEKKIELKKFVDE</sequence>
<dbReference type="OrthoDB" id="9814220at2"/>
<gene>
    <name evidence="4" type="ORF">SAMN05444380_11747</name>
</gene>
<dbReference type="eggNOG" id="COG0457">
    <property type="taxonomic scope" value="Bacteria"/>
</dbReference>
<evidence type="ECO:0000256" key="2">
    <source>
        <dbReference type="ARBA" id="ARBA00022803"/>
    </source>
</evidence>
<dbReference type="PANTHER" id="PTHR44227:SF3">
    <property type="entry name" value="PROTEIN O-MANNOSYL-TRANSFERASE TMTC4"/>
    <property type="match status" value="1"/>
</dbReference>
<keyword evidence="5" id="KW-1185">Reference proteome</keyword>
<dbReference type="Pfam" id="PF13432">
    <property type="entry name" value="TPR_16"/>
    <property type="match status" value="1"/>
</dbReference>
<proteinExistence type="predicted"/>
<dbReference type="AlphaFoldDB" id="A0A1I2CY82"/>
<dbReference type="EMBL" id="FONA01000017">
    <property type="protein sequence ID" value="SFE73182.1"/>
    <property type="molecule type" value="Genomic_DNA"/>
</dbReference>
<name>A0A1I2CY82_9BACT</name>
<keyword evidence="1" id="KW-0677">Repeat</keyword>
<dbReference type="PROSITE" id="PS50005">
    <property type="entry name" value="TPR"/>
    <property type="match status" value="3"/>
</dbReference>
<evidence type="ECO:0000313" key="5">
    <source>
        <dbReference type="Proteomes" id="UP000181976"/>
    </source>
</evidence>
<dbReference type="PANTHER" id="PTHR44227">
    <property type="match status" value="1"/>
</dbReference>
<dbReference type="PROSITE" id="PS51257">
    <property type="entry name" value="PROKAR_LIPOPROTEIN"/>
    <property type="match status" value="1"/>
</dbReference>
<dbReference type="STRING" id="385682.SAMN05444380_11747"/>
<dbReference type="Pfam" id="PF13181">
    <property type="entry name" value="TPR_8"/>
    <property type="match status" value="1"/>
</dbReference>
<dbReference type="Proteomes" id="UP000181976">
    <property type="component" value="Unassembled WGS sequence"/>
</dbReference>
<dbReference type="InParanoid" id="A0A1I2CY82"/>
<reference evidence="4 5" key="1">
    <citation type="submission" date="2016-10" db="EMBL/GenBank/DDBJ databases">
        <authorList>
            <person name="de Groot N.N."/>
        </authorList>
    </citation>
    <scope>NUCLEOTIDE SEQUENCE [LARGE SCALE GENOMIC DNA]</scope>
    <source>
        <strain evidence="4 5">DSM 19012</strain>
    </source>
</reference>
<dbReference type="InterPro" id="IPR019734">
    <property type="entry name" value="TPR_rpt"/>
</dbReference>
<keyword evidence="2 3" id="KW-0802">TPR repeat</keyword>
<evidence type="ECO:0000313" key="4">
    <source>
        <dbReference type="EMBL" id="SFE73182.1"/>
    </source>
</evidence>
<dbReference type="InterPro" id="IPR011990">
    <property type="entry name" value="TPR-like_helical_dom_sf"/>
</dbReference>
<feature type="repeat" description="TPR" evidence="3">
    <location>
        <begin position="440"/>
        <end position="473"/>
    </location>
</feature>
<evidence type="ECO:0000256" key="3">
    <source>
        <dbReference type="PROSITE-ProRule" id="PRU00339"/>
    </source>
</evidence>